<geneLocation type="plasmid" evidence="2 3">
    <name>paPv4</name>
</geneLocation>
<evidence type="ECO:0000313" key="3">
    <source>
        <dbReference type="Proteomes" id="UP001177595"/>
    </source>
</evidence>
<dbReference type="NCBIfam" id="NF010278">
    <property type="entry name" value="PRK13721.1"/>
    <property type="match status" value="1"/>
</dbReference>
<feature type="domain" description="TraG P-loop" evidence="1">
    <location>
        <begin position="466"/>
        <end position="736"/>
    </location>
</feature>
<protein>
    <submittedName>
        <fullName evidence="2">Type IV secretion system protein TraC</fullName>
    </submittedName>
</protein>
<evidence type="ECO:0000313" key="2">
    <source>
        <dbReference type="EMBL" id="WGM03634.1"/>
    </source>
</evidence>
<dbReference type="EMBL" id="CP123508">
    <property type="protein sequence ID" value="WGM03634.1"/>
    <property type="molecule type" value="Genomic_DNA"/>
</dbReference>
<dbReference type="RefSeq" id="WP_280626865.1">
    <property type="nucleotide sequence ID" value="NZ_CP123508.1"/>
</dbReference>
<gene>
    <name evidence="2" type="primary">traC</name>
    <name evidence="2" type="ORF">QE210_19635</name>
</gene>
<accession>A0AA95GVG3</accession>
<dbReference type="Proteomes" id="UP001177595">
    <property type="component" value="Plasmid paPv4"/>
</dbReference>
<sequence length="873" mass="99227">MRDKITHTVNSLLNALALPDETTEANQVLRDLHFPQFSRILPYRDYDAESGLFINADSIGFMLEAMPLMGANEQIVLTLENLIRTKLPRNVPLSVHLVSNKLVGDAILHGLAPSAWKGQYADKFNAITQAYYLRAAQQRFSLKPGLDLPMTLRDYRLYFSYSVPIKKKAATLITEITHLIKVLRATLEGARIPTRLVSDQEFVQIVGEMINHDPQALFRQPRRFDPYQDLNYQCVDNGFDLKVYPEHLKIGLRQPGCRQASAARVMNFTLEHNPEMAFLWSSADNYSNILYPELSITCPFIITLTLMVEDQVKTQQEANLKFIDLERKNNTSYAKFFPQVGEQVKEWGQLRQKLGSGQTALVSYYFNVTTFCDDDDNQALEYEQQVINCFLKNGLRLISPRFHHMRHFLANFPFMAGEGLFKDLQSGGVVHRAESVNVVNLMPVVADTRLSLSGLLSPTYRHQLAFIDLFNSPLENTNYNMAVAGTSGAGKTGLIQPVIRSVIDSGGHAWVFDMGDGYKSLCENMGGIYLNAENLKFNPFANIIDIDRTAERVRDQLSVMASPNGNLDEVHEGLLLQAVKYAWLTRNRQARIDDVVDFLKKAKVDTQYAQSAGIQNRLDEMIILLDQYTAGGIYGEFFNSSEPSLQDEANMVVLELGDLEERPSLLVAVMFSLIIYIENRMYQSSREQKKLCVIDEGWKLLDFKNKKVGDFIEKGYRTARRHTGSYITITQNIEDFDAPTASSAARAAWSCSSYKGILKQSSENFDKYTKNCPDHFNRLEKSVVKKFGSAKDQWFSSFLLRVEGNTSWHRLFVDPLSRAMYSSDGKDFQFIQQRRAEGVNLHEAIYQLAKRNFATEMAELETWAARYLPRSSA</sequence>
<dbReference type="Pfam" id="PF11130">
    <property type="entry name" value="TraC_F_IV"/>
    <property type="match status" value="1"/>
</dbReference>
<dbReference type="Gene3D" id="3.40.50.300">
    <property type="entry name" value="P-loop containing nucleotide triphosphate hydrolases"/>
    <property type="match status" value="1"/>
</dbReference>
<dbReference type="InterPro" id="IPR053155">
    <property type="entry name" value="F-pilin_assembly_TraC"/>
</dbReference>
<proteinExistence type="predicted"/>
<dbReference type="NCBIfam" id="TIGR02746">
    <property type="entry name" value="TraC-F-type"/>
    <property type="match status" value="1"/>
</dbReference>
<dbReference type="AlphaFoldDB" id="A0AA95GVG3"/>
<reference evidence="2" key="1">
    <citation type="submission" date="2023-04" db="EMBL/GenBank/DDBJ databases">
        <title>Genome dynamics across the evolutionary transition to endosymbiosis.</title>
        <authorList>
            <person name="Siozios S."/>
            <person name="Nadal-Jimenez P."/>
            <person name="Azagi T."/>
            <person name="Sprong H."/>
            <person name="Frost C.L."/>
            <person name="Parratt S.R."/>
            <person name="Taylor G."/>
            <person name="Brettell L."/>
            <person name="Lew K.C."/>
            <person name="Croft L."/>
            <person name="King K.C."/>
            <person name="Brockhurst M.A."/>
            <person name="Hypsa V."/>
            <person name="Novakova E."/>
            <person name="Darby A.C."/>
            <person name="Hurst G.D.D."/>
        </authorList>
    </citation>
    <scope>NUCLEOTIDE SEQUENCE</scope>
    <source>
        <strain evidence="2">APv</strain>
        <plasmid evidence="2">paPv4</plasmid>
    </source>
</reference>
<dbReference type="InterPro" id="IPR025955">
    <property type="entry name" value="TraC/Conjuga_ATPase"/>
</dbReference>
<dbReference type="Gene3D" id="1.10.8.730">
    <property type="match status" value="1"/>
</dbReference>
<dbReference type="Pfam" id="PF19044">
    <property type="entry name" value="P-loop_TraG"/>
    <property type="match status" value="1"/>
</dbReference>
<organism evidence="2 3">
    <name type="scientific">Arsenophonus nasoniae</name>
    <name type="common">son-killer infecting Nasonia vitripennis</name>
    <dbReference type="NCBI Taxonomy" id="638"/>
    <lineage>
        <taxon>Bacteria</taxon>
        <taxon>Pseudomonadati</taxon>
        <taxon>Pseudomonadota</taxon>
        <taxon>Gammaproteobacteria</taxon>
        <taxon>Enterobacterales</taxon>
        <taxon>Morganellaceae</taxon>
        <taxon>Arsenophonus</taxon>
    </lineage>
</organism>
<keyword evidence="2" id="KW-0614">Plasmid</keyword>
<dbReference type="InterPro" id="IPR043964">
    <property type="entry name" value="P-loop_TraG"/>
</dbReference>
<dbReference type="InterPro" id="IPR014117">
    <property type="entry name" value="TraC-F-type"/>
</dbReference>
<evidence type="ECO:0000259" key="1">
    <source>
        <dbReference type="Pfam" id="PF19044"/>
    </source>
</evidence>
<dbReference type="PANTHER" id="PTHR38467">
    <property type="match status" value="1"/>
</dbReference>
<dbReference type="SUPFAM" id="SSF52540">
    <property type="entry name" value="P-loop containing nucleoside triphosphate hydrolases"/>
    <property type="match status" value="1"/>
</dbReference>
<dbReference type="InterPro" id="IPR027417">
    <property type="entry name" value="P-loop_NTPase"/>
</dbReference>
<name>A0AA95GVG3_9GAMM</name>
<dbReference type="PANTHER" id="PTHR38467:SF1">
    <property type="entry name" value="CONJUGATIVE TRANSFER: ASSEMBLY"/>
    <property type="match status" value="1"/>
</dbReference>